<dbReference type="OrthoDB" id="3065412at2759"/>
<comment type="caution">
    <text evidence="12">The sequence shown here is derived from an EMBL/GenBank/DDBJ whole genome shotgun (WGS) entry which is preliminary data.</text>
</comment>
<evidence type="ECO:0000256" key="4">
    <source>
        <dbReference type="ARBA" id="ARBA00022525"/>
    </source>
</evidence>
<dbReference type="EMBL" id="JAGTJQ010000011">
    <property type="protein sequence ID" value="KAH7018077.1"/>
    <property type="molecule type" value="Genomic_DNA"/>
</dbReference>
<keyword evidence="5" id="KW-0325">Glycoprotein</keyword>
<dbReference type="InterPro" id="IPR008427">
    <property type="entry name" value="Extracellular_membr_CFEM_dom"/>
</dbReference>
<reference evidence="12" key="1">
    <citation type="journal article" date="2021" name="Nat. Commun.">
        <title>Genetic determinants of endophytism in the Arabidopsis root mycobiome.</title>
        <authorList>
            <person name="Mesny F."/>
            <person name="Miyauchi S."/>
            <person name="Thiergart T."/>
            <person name="Pickel B."/>
            <person name="Atanasova L."/>
            <person name="Karlsson M."/>
            <person name="Huettel B."/>
            <person name="Barry K.W."/>
            <person name="Haridas S."/>
            <person name="Chen C."/>
            <person name="Bauer D."/>
            <person name="Andreopoulos W."/>
            <person name="Pangilinan J."/>
            <person name="LaButti K."/>
            <person name="Riley R."/>
            <person name="Lipzen A."/>
            <person name="Clum A."/>
            <person name="Drula E."/>
            <person name="Henrissat B."/>
            <person name="Kohler A."/>
            <person name="Grigoriev I.V."/>
            <person name="Martin F.M."/>
            <person name="Hacquard S."/>
        </authorList>
    </citation>
    <scope>NUCLEOTIDE SEQUENCE</scope>
    <source>
        <strain evidence="12">MPI-CAGE-CH-0230</strain>
    </source>
</reference>
<feature type="disulfide bond" evidence="9">
    <location>
        <begin position="48"/>
        <end position="81"/>
    </location>
</feature>
<keyword evidence="4" id="KW-0964">Secreted</keyword>
<feature type="disulfide bond" evidence="9">
    <location>
        <begin position="39"/>
        <end position="46"/>
    </location>
</feature>
<dbReference type="PROSITE" id="PS52012">
    <property type="entry name" value="CFEM"/>
    <property type="match status" value="1"/>
</dbReference>
<feature type="chain" id="PRO_5040167487" description="CFEM domain-containing protein" evidence="10">
    <location>
        <begin position="17"/>
        <end position="96"/>
    </location>
</feature>
<evidence type="ECO:0000259" key="11">
    <source>
        <dbReference type="PROSITE" id="PS52012"/>
    </source>
</evidence>
<gene>
    <name evidence="12" type="ORF">B0I36DRAFT_368125</name>
</gene>
<comment type="caution">
    <text evidence="9">Lacks conserved residue(s) required for the propagation of feature annotation.</text>
</comment>
<evidence type="ECO:0000256" key="2">
    <source>
        <dbReference type="ARBA" id="ARBA00004613"/>
    </source>
</evidence>
<dbReference type="GO" id="GO:0098552">
    <property type="term" value="C:side of membrane"/>
    <property type="evidence" value="ECO:0007669"/>
    <property type="project" value="UniProtKB-KW"/>
</dbReference>
<keyword evidence="5" id="KW-0336">GPI-anchor</keyword>
<dbReference type="SMART" id="SM00747">
    <property type="entry name" value="CFEM"/>
    <property type="match status" value="1"/>
</dbReference>
<evidence type="ECO:0000256" key="5">
    <source>
        <dbReference type="ARBA" id="ARBA00022622"/>
    </source>
</evidence>
<evidence type="ECO:0000256" key="9">
    <source>
        <dbReference type="PROSITE-ProRule" id="PRU01356"/>
    </source>
</evidence>
<evidence type="ECO:0000256" key="10">
    <source>
        <dbReference type="SAM" id="SignalP"/>
    </source>
</evidence>
<dbReference type="Pfam" id="PF05730">
    <property type="entry name" value="CFEM"/>
    <property type="match status" value="1"/>
</dbReference>
<evidence type="ECO:0000256" key="8">
    <source>
        <dbReference type="ARBA" id="ARBA00023288"/>
    </source>
</evidence>
<name>A0A9P9BMR7_9PEZI</name>
<feature type="signal peptide" evidence="10">
    <location>
        <begin position="1"/>
        <end position="16"/>
    </location>
</feature>
<evidence type="ECO:0000256" key="7">
    <source>
        <dbReference type="ARBA" id="ARBA00023157"/>
    </source>
</evidence>
<keyword evidence="6 10" id="KW-0732">Signal</keyword>
<proteinExistence type="inferred from homology"/>
<dbReference type="GeneID" id="70189116"/>
<keyword evidence="13" id="KW-1185">Reference proteome</keyword>
<comment type="subcellular location">
    <subcellularLocation>
        <location evidence="1">Membrane</location>
        <topology evidence="1">Lipid-anchor</topology>
        <topology evidence="1">GPI-anchor</topology>
    </subcellularLocation>
    <subcellularLocation>
        <location evidence="2">Secreted</location>
    </subcellularLocation>
</comment>
<evidence type="ECO:0000313" key="12">
    <source>
        <dbReference type="EMBL" id="KAH7018077.1"/>
    </source>
</evidence>
<dbReference type="Proteomes" id="UP000756346">
    <property type="component" value="Unassembled WGS sequence"/>
</dbReference>
<keyword evidence="7 9" id="KW-1015">Disulfide bond</keyword>
<dbReference type="GO" id="GO:0005576">
    <property type="term" value="C:extracellular region"/>
    <property type="evidence" value="ECO:0007669"/>
    <property type="project" value="UniProtKB-SubCell"/>
</dbReference>
<protein>
    <recommendedName>
        <fullName evidence="11">CFEM domain-containing protein</fullName>
    </recommendedName>
</protein>
<evidence type="ECO:0000256" key="6">
    <source>
        <dbReference type="ARBA" id="ARBA00022729"/>
    </source>
</evidence>
<dbReference type="RefSeq" id="XP_046006344.1">
    <property type="nucleotide sequence ID" value="XM_046159570.1"/>
</dbReference>
<accession>A0A9P9BMR7</accession>
<comment type="similarity">
    <text evidence="3">Belongs to the RBT5 family.</text>
</comment>
<organism evidence="12 13">
    <name type="scientific">Microdochium trichocladiopsis</name>
    <dbReference type="NCBI Taxonomy" id="1682393"/>
    <lineage>
        <taxon>Eukaryota</taxon>
        <taxon>Fungi</taxon>
        <taxon>Dikarya</taxon>
        <taxon>Ascomycota</taxon>
        <taxon>Pezizomycotina</taxon>
        <taxon>Sordariomycetes</taxon>
        <taxon>Xylariomycetidae</taxon>
        <taxon>Xylariales</taxon>
        <taxon>Microdochiaceae</taxon>
        <taxon>Microdochium</taxon>
    </lineage>
</organism>
<evidence type="ECO:0000256" key="3">
    <source>
        <dbReference type="ARBA" id="ARBA00010031"/>
    </source>
</evidence>
<keyword evidence="5" id="KW-0472">Membrane</keyword>
<feature type="domain" description="CFEM" evidence="11">
    <location>
        <begin position="1"/>
        <end position="96"/>
    </location>
</feature>
<evidence type="ECO:0000256" key="1">
    <source>
        <dbReference type="ARBA" id="ARBA00004589"/>
    </source>
</evidence>
<evidence type="ECO:0000313" key="13">
    <source>
        <dbReference type="Proteomes" id="UP000756346"/>
    </source>
</evidence>
<sequence>MKAVLVLSALVGAVSANTLPSCAQSCVTKFTSGSNIGSCPSSNAACICKNTALLGDFACCLSSGCSKGDQTSAVSYAHSICSAQGVTVPTAVVCSS</sequence>
<dbReference type="AlphaFoldDB" id="A0A9P9BMR7"/>
<keyword evidence="8" id="KW-0449">Lipoprotein</keyword>